<feature type="region of interest" description="Disordered" evidence="8">
    <location>
        <begin position="1279"/>
        <end position="1371"/>
    </location>
</feature>
<feature type="region of interest" description="Disordered" evidence="8">
    <location>
        <begin position="1406"/>
        <end position="1438"/>
    </location>
</feature>
<reference evidence="10" key="1">
    <citation type="submission" date="2020-11" db="EMBL/GenBank/DDBJ databases">
        <authorList>
            <consortium name="DOE Joint Genome Institute"/>
            <person name="Ahrendt S."/>
            <person name="Riley R."/>
            <person name="Andreopoulos W."/>
            <person name="Labutti K."/>
            <person name="Pangilinan J."/>
            <person name="Ruiz-Duenas F.J."/>
            <person name="Barrasa J.M."/>
            <person name="Sanchez-Garcia M."/>
            <person name="Camarero S."/>
            <person name="Miyauchi S."/>
            <person name="Serrano A."/>
            <person name="Linde D."/>
            <person name="Babiker R."/>
            <person name="Drula E."/>
            <person name="Ayuso-Fernandez I."/>
            <person name="Pacheco R."/>
            <person name="Padilla G."/>
            <person name="Ferreira P."/>
            <person name="Barriuso J."/>
            <person name="Kellner H."/>
            <person name="Castanera R."/>
            <person name="Alfaro M."/>
            <person name="Ramirez L."/>
            <person name="Pisabarro A.G."/>
            <person name="Kuo A."/>
            <person name="Tritt A."/>
            <person name="Lipzen A."/>
            <person name="He G."/>
            <person name="Yan M."/>
            <person name="Ng V."/>
            <person name="Cullen D."/>
            <person name="Martin F."/>
            <person name="Rosso M.-N."/>
            <person name="Henrissat B."/>
            <person name="Hibbett D."/>
            <person name="Martinez A.T."/>
            <person name="Grigoriev I.V."/>
        </authorList>
    </citation>
    <scope>NUCLEOTIDE SEQUENCE</scope>
    <source>
        <strain evidence="10">MF-IS2</strain>
    </source>
</reference>
<evidence type="ECO:0000256" key="2">
    <source>
        <dbReference type="ARBA" id="ARBA00022448"/>
    </source>
</evidence>
<feature type="compositionally biased region" description="Pro residues" evidence="8">
    <location>
        <begin position="1109"/>
        <end position="1122"/>
    </location>
</feature>
<dbReference type="PANTHER" id="PTHR12537">
    <property type="entry name" value="RNA BINDING PROTEIN PUMILIO-RELATED"/>
    <property type="match status" value="1"/>
</dbReference>
<keyword evidence="11" id="KW-1185">Reference proteome</keyword>
<dbReference type="Pfam" id="PF12931">
    <property type="entry name" value="TPR_Sec16"/>
    <property type="match status" value="1"/>
</dbReference>
<dbReference type="GO" id="GO:0000288">
    <property type="term" value="P:nuclear-transcribed mRNA catabolic process, deadenylation-dependent decay"/>
    <property type="evidence" value="ECO:0007669"/>
    <property type="project" value="TreeGrafter"/>
</dbReference>
<dbReference type="InterPro" id="IPR024298">
    <property type="entry name" value="Sec16_Sec23-bd"/>
</dbReference>
<feature type="compositionally biased region" description="Polar residues" evidence="8">
    <location>
        <begin position="979"/>
        <end position="994"/>
    </location>
</feature>
<sequence>MVTEAGLTEEDIFSSAPRRPYITSLDNLLSFVIVLQAFHIYRRPNIFALHNPSANSRKPSSSTVPSRNHSPSRSPTNAQSQRLINTGGSYTVGGNLSGLKSLNSGWQVWAGSHSRNTPGSSVASVHEVSPPRSDATQRGSLTDWTSLSRPATSRSWDEMHDHVKLLENQDSMTKARQAPIGQTGVLSIPRIEQTLALKNVSASSPTRPYNPGYQKSPVTATFDTLQTARRSPNVDELSSAMRGMVVEDDHDLQRQAALNLQSRNHLPPSNAVSYSFPQPDYNSLYQVSQPTRESFSENPFSYDPYRTNSDPPAYSSASIMNGTPTPVYPNISPLDLHRRPNYLYDYPINARPPAPQFYYPTQGLLYGPPGPSPLATPQMLTGNMSDKMEVQYPTMPTPMLTPMTPLIPPPNANFGSLESGSHLVPFATTHLPQFMPMTPVYSNSVLPYPGNLRLTSVVRSNLLEEFRTRKSRKWELTDILGHIVEFSTDQYGSRFIQTKLENAGLEKIRAVYDEIVPTYTMKLMQDVFGNYVIQKLMDFGTQDQRAGLARIVENEIVDLSLNVYGCRVVQKVIDLCTAEQQTQLVRKIEPHVLMVVKDTNGNHVIQKFVMTVPPERLSFLRAFRDAARQLAVHPYGCRVLQRCLEYLPNDYCRGMIDELHGIADNLMQDQFGNYVVQYVLQHGQPHDAVIIAAQMKGLVLKMSRHKFASNVVEKVLVHADSDTRRKLVDEILNIELGVDPIHAMMMDAYGNYVIQTALNQVEGDQRELLYARVRSHLVSIKREPRPKIEPKHIVASPKRQVRLRVSLLLFFVLHLCIIGGMSDTEAAASLFGSEDTASDPFAALGTELGQEASDNLFSRGTDENSTRSAAADLFESVGEQDTLLNEPAGATQPVVQEHGYASGVYASTYTSTTPETSGAYGAHSEWNGNQTYYGTSATSNTYGANTYVPLAHHDSYTHSQTSAFVPSSTYQPPTPQQSALSYSGNQTAYGTRNTPDPYAPPQPVNQQPSYAPYHPYAPATTTATTYEPSYVAPQVPSYSSPPAPPPSKANLATVPAPPAPTTTQIARPKISNAYDPPFPTTSFSRRNVSGPAKLGQTHTTSAYSAYQSPTPPPLPPPPPRAPAAPLTYIPPSQPTPQTPGYTSMYSPPPTHSQYTQPASKWHSEINPAPEPYAPTTYPSGAPPPPSEFSAPPSDILSESQWTSPQENDTRPVPEDVSMAAESGADFFSQFDHQESALVPEELVAEALPQPQSPVAVVPTSSPKFDHASPYSLSAFVTSSPQKVVKALSPPPHRTSQDLEHVSSPRHSPRPPSTTSPVYALSHPPRASPDFRKDSFSSEYIPRAQTISPGPNGSADIPNPYAPPKGPVTRTKPVSAASINRISSPESSHSVPHDRYAPRGARVANVYGIERTGSPGSISTRSSDGRQSTKPQLPSYLPPVSESPYVPAPLTQEPVAVVEAPYGPPQHNHTLKPSSSFGGYAQLPHSYNTELSPPQEAIIKPTIAPYAPSPSLVGANDPLGRTSVRVPVVTFGFGGKLITCFHDAGMLNTGFDVALSSRTSTKVQVQNWKNLIPESALDTSVTFPGPLHADPGPPSSGIMKTTASTQVKTKKTQLIKYLSDRAEEITQGLGYLHAGSIEKRTAEGKLILVKLLRIMTENDGRLLGTPQLDSAVRTALVPRLEGLVSGSDSGTSFTTTADAAQLLSDSSYGSLAAGGDATQISVTTLRVASLDKIEEFLLRGERRQAYHYALDEKLWAHAMVIASSIDQEAWKEVVGEFIKSELGVKGENNFPLPGRPDAQGPSVNGREGLRVAYSLFSGQGAAAVQEMIPKNVLGRSNGHLPIPAPAIPVSTLGQPTPRTPNFVISATGTKIPAESLSKWTETVAMIISSPLTNNASAALTALGDQLLTNGWLEAAHACYLLSPQTSPLGGVANPAARITLLGSKSPAAALTFSKDPDSIIFTEIMEYALATAPVPKGQEPSHGIPHLQAYRLLRAFAAAEAGDLGIAGRYCEAITASLVRGSPYFTPTMVEQLKGLADRLSGVSQSDKPNSWMAGKISKPSLDTIGGWLEGRFTKLVTGESDSPSSPQEEPGKADTQSFTGPFAHYNTISSTTTSARSSPQPSFVTPAYALPPRTASAMSNKVPYGYGIDRASSAMEPVRRKTSPGPVPSQVMSASAAVTSFPHIETQLNNYNGGSFSNGYSPDSDNQTPKASHDVGDEANAQEVMWWGSSSYGDTGKTPTAAQFEKVDGVNGGLDSGGFFSPMHNQSFAGPQATSSSLRHEHTVSYEDEDDDLGLGNNASKRKKESTTEGNGQEQQHAAATPAKGEEKKPETQPAQQQSSGWFGRWWKRSDNTSGGPVRAKLGEESSFYYDQEQKRWVNKKAGTEAPKATPPPPPPRAQTASPAMTGPKPPGSPGGPNGMANGNGPGVRSVSVGAIDLTSSPPTNKPTMRVRSSLAPPGLDSAPPTPTGTRLGPGGPPGAPPNRPRSQASQKKNIRSRYVDAFALEGGSGA</sequence>
<comment type="caution">
    <text evidence="10">The sequence shown here is derived from an EMBL/GenBank/DDBJ whole genome shotgun (WGS) entry which is preliminary data.</text>
</comment>
<feature type="compositionally biased region" description="Low complexity" evidence="8">
    <location>
        <begin position="2189"/>
        <end position="2201"/>
    </location>
</feature>
<feature type="region of interest" description="Disordered" evidence="8">
    <location>
        <begin position="113"/>
        <end position="139"/>
    </location>
</feature>
<feature type="region of interest" description="Disordered" evidence="8">
    <location>
        <begin position="962"/>
        <end position="1017"/>
    </location>
</feature>
<comment type="function">
    <text evidence="7">Involved in the initiation of assembly of the COPII coat required for the formation of transport vesicles from the endoplasmic reticulum (ER) and the selection of cargo molecules. Also involved in autophagy.</text>
</comment>
<feature type="compositionally biased region" description="Low complexity" evidence="8">
    <location>
        <begin position="2079"/>
        <end position="2088"/>
    </location>
</feature>
<feature type="region of interest" description="Disordered" evidence="8">
    <location>
        <begin position="2076"/>
        <end position="2098"/>
    </location>
</feature>
<feature type="compositionally biased region" description="Polar residues" evidence="8">
    <location>
        <begin position="113"/>
        <end position="123"/>
    </location>
</feature>
<feature type="domain" description="PUM-HD" evidence="9">
    <location>
        <begin position="458"/>
        <end position="801"/>
    </location>
</feature>
<feature type="region of interest" description="Disordered" evidence="8">
    <location>
        <begin position="50"/>
        <end position="87"/>
    </location>
</feature>
<feature type="compositionally biased region" description="Polar residues" evidence="8">
    <location>
        <begin position="1138"/>
        <end position="1158"/>
    </location>
</feature>
<dbReference type="PROSITE" id="PS50302">
    <property type="entry name" value="PUM"/>
    <property type="match status" value="7"/>
</dbReference>
<dbReference type="EMBL" id="MU151053">
    <property type="protein sequence ID" value="KAF9454506.1"/>
    <property type="molecule type" value="Genomic_DNA"/>
</dbReference>
<dbReference type="SMART" id="SM00025">
    <property type="entry name" value="Pumilio"/>
    <property type="match status" value="8"/>
</dbReference>
<evidence type="ECO:0000256" key="3">
    <source>
        <dbReference type="ARBA" id="ARBA00022737"/>
    </source>
</evidence>
<keyword evidence="7" id="KW-0472">Membrane</keyword>
<dbReference type="PRINTS" id="PR01217">
    <property type="entry name" value="PRICHEXTENSN"/>
</dbReference>
<dbReference type="GO" id="GO:0016192">
    <property type="term" value="P:vesicle-mediated transport"/>
    <property type="evidence" value="ECO:0007669"/>
    <property type="project" value="UniProtKB-KW"/>
</dbReference>
<dbReference type="GO" id="GO:0003730">
    <property type="term" value="F:mRNA 3'-UTR binding"/>
    <property type="evidence" value="ECO:0007669"/>
    <property type="project" value="TreeGrafter"/>
</dbReference>
<feature type="compositionally biased region" description="Polar residues" evidence="8">
    <location>
        <begin position="1413"/>
        <end position="1431"/>
    </location>
</feature>
<dbReference type="InterPro" id="IPR016024">
    <property type="entry name" value="ARM-type_fold"/>
</dbReference>
<feature type="compositionally biased region" description="Polar residues" evidence="8">
    <location>
        <begin position="1196"/>
        <end position="1206"/>
    </location>
</feature>
<dbReference type="Proteomes" id="UP000807342">
    <property type="component" value="Unassembled WGS sequence"/>
</dbReference>
<keyword evidence="7" id="KW-0653">Protein transport</keyword>
<dbReference type="InterPro" id="IPR011989">
    <property type="entry name" value="ARM-like"/>
</dbReference>
<organism evidence="10 11">
    <name type="scientific">Macrolepiota fuliginosa MF-IS2</name>
    <dbReference type="NCBI Taxonomy" id="1400762"/>
    <lineage>
        <taxon>Eukaryota</taxon>
        <taxon>Fungi</taxon>
        <taxon>Dikarya</taxon>
        <taxon>Basidiomycota</taxon>
        <taxon>Agaricomycotina</taxon>
        <taxon>Agaricomycetes</taxon>
        <taxon>Agaricomycetidae</taxon>
        <taxon>Agaricales</taxon>
        <taxon>Agaricineae</taxon>
        <taxon>Agaricaceae</taxon>
        <taxon>Macrolepiota</taxon>
    </lineage>
</organism>
<dbReference type="InterPro" id="IPR033133">
    <property type="entry name" value="PUM-HD"/>
</dbReference>
<dbReference type="PANTHER" id="PTHR12537:SF12">
    <property type="entry name" value="MATERNAL PROTEIN PUMILIO"/>
    <property type="match status" value="1"/>
</dbReference>
<evidence type="ECO:0000256" key="5">
    <source>
        <dbReference type="ARBA" id="ARBA00022892"/>
    </source>
</evidence>
<feature type="compositionally biased region" description="Polar residues" evidence="8">
    <location>
        <begin position="52"/>
        <end position="87"/>
    </location>
</feature>
<keyword evidence="2 7" id="KW-0813">Transport</keyword>
<feature type="compositionally biased region" description="Gly residues" evidence="8">
    <location>
        <begin position="2415"/>
        <end position="2426"/>
    </location>
</feature>
<feature type="region of interest" description="Disordered" evidence="8">
    <location>
        <begin position="2257"/>
        <end position="2495"/>
    </location>
</feature>
<feature type="region of interest" description="Disordered" evidence="8">
    <location>
        <begin position="1033"/>
        <end position="1225"/>
    </location>
</feature>
<feature type="repeat" description="Pumilio" evidence="6">
    <location>
        <begin position="550"/>
        <end position="586"/>
    </location>
</feature>
<feature type="compositionally biased region" description="Polar residues" evidence="8">
    <location>
        <begin position="1379"/>
        <end position="1389"/>
    </location>
</feature>
<keyword evidence="4 7" id="KW-0256">Endoplasmic reticulum</keyword>
<dbReference type="Pfam" id="PF12932">
    <property type="entry name" value="Sec16"/>
    <property type="match status" value="1"/>
</dbReference>
<comment type="similarity">
    <text evidence="7">Belongs to the SEC16 family.</text>
</comment>
<dbReference type="Gene3D" id="1.25.10.10">
    <property type="entry name" value="Leucine-rich Repeat Variant"/>
    <property type="match status" value="1"/>
</dbReference>
<feature type="repeat" description="Pumilio" evidence="6">
    <location>
        <begin position="478"/>
        <end position="513"/>
    </location>
</feature>
<comment type="subcellular location">
    <subcellularLocation>
        <location evidence="1">Endoplasmic reticulum membrane</location>
        <topology evidence="1">Peripheral membrane protein</topology>
        <orientation evidence="1">Cytoplasmic side</orientation>
    </subcellularLocation>
</comment>
<dbReference type="PROSITE" id="PS50303">
    <property type="entry name" value="PUM_HD"/>
    <property type="match status" value="1"/>
</dbReference>
<dbReference type="Pfam" id="PF00806">
    <property type="entry name" value="PUF"/>
    <property type="match status" value="8"/>
</dbReference>
<evidence type="ECO:0000256" key="8">
    <source>
        <dbReference type="SAM" id="MobiDB-lite"/>
    </source>
</evidence>
<dbReference type="OrthoDB" id="8918678at2759"/>
<dbReference type="GO" id="GO:0015031">
    <property type="term" value="P:protein transport"/>
    <property type="evidence" value="ECO:0007669"/>
    <property type="project" value="UniProtKB-KW"/>
</dbReference>
<feature type="compositionally biased region" description="Polar residues" evidence="8">
    <location>
        <begin position="2263"/>
        <end position="2277"/>
    </location>
</feature>
<accession>A0A9P6C6Z0</accession>
<proteinExistence type="inferred from homology"/>
<feature type="repeat" description="Pumilio" evidence="6">
    <location>
        <begin position="622"/>
        <end position="657"/>
    </location>
</feature>
<feature type="repeat" description="Pumilio" evidence="6">
    <location>
        <begin position="694"/>
        <end position="729"/>
    </location>
</feature>
<dbReference type="InterPro" id="IPR001313">
    <property type="entry name" value="Pumilio_RNA-bd_rpt"/>
</dbReference>
<evidence type="ECO:0000256" key="4">
    <source>
        <dbReference type="ARBA" id="ARBA00022824"/>
    </source>
</evidence>
<evidence type="ECO:0000259" key="9">
    <source>
        <dbReference type="PROSITE" id="PS50303"/>
    </source>
</evidence>
<feature type="region of interest" description="Disordered" evidence="8">
    <location>
        <begin position="1379"/>
        <end position="1398"/>
    </location>
</feature>
<name>A0A9P6C6Z0_9AGAR</name>
<keyword evidence="7" id="KW-0072">Autophagy</keyword>
<feature type="compositionally biased region" description="Polar residues" evidence="8">
    <location>
        <begin position="2438"/>
        <end position="2447"/>
    </location>
</feature>
<gene>
    <name evidence="10" type="ORF">P691DRAFT_786106</name>
</gene>
<dbReference type="Gene3D" id="1.25.40.1030">
    <property type="match status" value="1"/>
</dbReference>
<feature type="compositionally biased region" description="Polar residues" evidence="8">
    <location>
        <begin position="1096"/>
        <end position="1108"/>
    </location>
</feature>
<evidence type="ECO:0000313" key="11">
    <source>
        <dbReference type="Proteomes" id="UP000807342"/>
    </source>
</evidence>
<dbReference type="CDD" id="cd07920">
    <property type="entry name" value="Pumilio"/>
    <property type="match status" value="1"/>
</dbReference>
<feature type="compositionally biased region" description="Polar residues" evidence="8">
    <location>
        <begin position="2308"/>
        <end position="2318"/>
    </location>
</feature>
<keyword evidence="3" id="KW-0677">Repeat</keyword>
<feature type="region of interest" description="Disordered" evidence="8">
    <location>
        <begin position="2189"/>
        <end position="2216"/>
    </location>
</feature>
<dbReference type="GO" id="GO:0005789">
    <property type="term" value="C:endoplasmic reticulum membrane"/>
    <property type="evidence" value="ECO:0007669"/>
    <property type="project" value="UniProtKB-SubCell"/>
</dbReference>
<evidence type="ECO:0000256" key="1">
    <source>
        <dbReference type="ARBA" id="ARBA00004397"/>
    </source>
</evidence>
<feature type="compositionally biased region" description="Pro residues" evidence="8">
    <location>
        <begin position="2475"/>
        <end position="2484"/>
    </location>
</feature>
<evidence type="ECO:0000313" key="10">
    <source>
        <dbReference type="EMBL" id="KAF9454506.1"/>
    </source>
</evidence>
<feature type="compositionally biased region" description="Low complexity" evidence="8">
    <location>
        <begin position="1008"/>
        <end position="1017"/>
    </location>
</feature>
<dbReference type="InterPro" id="IPR024340">
    <property type="entry name" value="Sec16_CCD"/>
</dbReference>
<dbReference type="SUPFAM" id="SSF48371">
    <property type="entry name" value="ARM repeat"/>
    <property type="match status" value="1"/>
</dbReference>
<protein>
    <recommendedName>
        <fullName evidence="7">Protein transport protein sec16</fullName>
    </recommendedName>
</protein>
<dbReference type="GO" id="GO:0006914">
    <property type="term" value="P:autophagy"/>
    <property type="evidence" value="ECO:0007669"/>
    <property type="project" value="UniProtKB-KW"/>
</dbReference>
<evidence type="ECO:0000256" key="6">
    <source>
        <dbReference type="PROSITE-ProRule" id="PRU00317"/>
    </source>
</evidence>
<feature type="repeat" description="Pumilio" evidence="6">
    <location>
        <begin position="735"/>
        <end position="771"/>
    </location>
</feature>
<dbReference type="CDD" id="cd09233">
    <property type="entry name" value="ACE1-Sec16-like"/>
    <property type="match status" value="1"/>
</dbReference>
<feature type="repeat" description="Pumilio" evidence="6">
    <location>
        <begin position="514"/>
        <end position="545"/>
    </location>
</feature>
<keyword evidence="5 7" id="KW-0931">ER-Golgi transport</keyword>
<feature type="repeat" description="Pumilio" evidence="6">
    <location>
        <begin position="658"/>
        <end position="693"/>
    </location>
</feature>
<dbReference type="InterPro" id="IPR033712">
    <property type="entry name" value="Pumilio_RNA-bd"/>
</dbReference>
<evidence type="ECO:0000256" key="7">
    <source>
        <dbReference type="RuleBase" id="RU364101"/>
    </source>
</evidence>